<evidence type="ECO:0000313" key="8">
    <source>
        <dbReference type="EMBL" id="CAK8694966.1"/>
    </source>
</evidence>
<evidence type="ECO:0000256" key="6">
    <source>
        <dbReference type="SAM" id="Phobius"/>
    </source>
</evidence>
<dbReference type="InterPro" id="IPR021980">
    <property type="entry name" value="PHTF1/2_N"/>
</dbReference>
<reference evidence="8 9" key="1">
    <citation type="submission" date="2024-02" db="EMBL/GenBank/DDBJ databases">
        <authorList>
            <person name="Daric V."/>
            <person name="Darras S."/>
        </authorList>
    </citation>
    <scope>NUCLEOTIDE SEQUENCE [LARGE SCALE GENOMIC DNA]</scope>
</reference>
<dbReference type="PANTHER" id="PTHR12680">
    <property type="entry name" value="PUTATIVE HOMEODOMAIN TRANSCRIPTION FACTOR PHTF"/>
    <property type="match status" value="1"/>
</dbReference>
<comment type="caution">
    <text evidence="8">The sequence shown here is derived from an EMBL/GenBank/DDBJ whole genome shotgun (WGS) entry which is preliminary data.</text>
</comment>
<evidence type="ECO:0000313" key="9">
    <source>
        <dbReference type="Proteomes" id="UP001642483"/>
    </source>
</evidence>
<keyword evidence="3 6" id="KW-1133">Transmembrane helix</keyword>
<evidence type="ECO:0000256" key="2">
    <source>
        <dbReference type="ARBA" id="ARBA00022692"/>
    </source>
</evidence>
<keyword evidence="4 6" id="KW-0472">Membrane</keyword>
<proteinExistence type="predicted"/>
<evidence type="ECO:0000259" key="7">
    <source>
        <dbReference type="Pfam" id="PF12129"/>
    </source>
</evidence>
<protein>
    <recommendedName>
        <fullName evidence="7">PHTF1/2 N-terminal domain-containing protein</fullName>
    </recommendedName>
</protein>
<evidence type="ECO:0000256" key="3">
    <source>
        <dbReference type="ARBA" id="ARBA00022989"/>
    </source>
</evidence>
<dbReference type="Pfam" id="PF12129">
    <property type="entry name" value="PHTF1-2_N"/>
    <property type="match status" value="1"/>
</dbReference>
<gene>
    <name evidence="8" type="ORF">CVLEPA_LOCUS28283</name>
</gene>
<accession>A0ABP0GVJ0</accession>
<feature type="transmembrane region" description="Helical" evidence="6">
    <location>
        <begin position="377"/>
        <end position="398"/>
    </location>
</feature>
<dbReference type="Proteomes" id="UP001642483">
    <property type="component" value="Unassembled WGS sequence"/>
</dbReference>
<organism evidence="8 9">
    <name type="scientific">Clavelina lepadiformis</name>
    <name type="common">Light-bulb sea squirt</name>
    <name type="synonym">Ascidia lepadiformis</name>
    <dbReference type="NCBI Taxonomy" id="159417"/>
    <lineage>
        <taxon>Eukaryota</taxon>
        <taxon>Metazoa</taxon>
        <taxon>Chordata</taxon>
        <taxon>Tunicata</taxon>
        <taxon>Ascidiacea</taxon>
        <taxon>Aplousobranchia</taxon>
        <taxon>Clavelinidae</taxon>
        <taxon>Clavelina</taxon>
    </lineage>
</organism>
<feature type="domain" description="PHTF1/2 N-terminal" evidence="7">
    <location>
        <begin position="2"/>
        <end position="152"/>
    </location>
</feature>
<keyword evidence="9" id="KW-1185">Reference proteome</keyword>
<feature type="transmembrane region" description="Helical" evidence="6">
    <location>
        <begin position="327"/>
        <end position="348"/>
    </location>
</feature>
<keyword evidence="5" id="KW-0325">Glycoprotein</keyword>
<feature type="transmembrane region" description="Helical" evidence="6">
    <location>
        <begin position="460"/>
        <end position="481"/>
    </location>
</feature>
<feature type="transmembrane region" description="Helical" evidence="6">
    <location>
        <begin position="487"/>
        <end position="511"/>
    </location>
</feature>
<dbReference type="EMBL" id="CAWYQH010000141">
    <property type="protein sequence ID" value="CAK8694966.1"/>
    <property type="molecule type" value="Genomic_DNA"/>
</dbReference>
<evidence type="ECO:0000256" key="1">
    <source>
        <dbReference type="ARBA" id="ARBA00004141"/>
    </source>
</evidence>
<dbReference type="InterPro" id="IPR039775">
    <property type="entry name" value="PHTF1/2"/>
</dbReference>
<comment type="subcellular location">
    <subcellularLocation>
        <location evidence="1">Membrane</location>
        <topology evidence="1">Multi-pass membrane protein</topology>
    </subcellularLocation>
</comment>
<evidence type="ECO:0000256" key="4">
    <source>
        <dbReference type="ARBA" id="ARBA00023136"/>
    </source>
</evidence>
<evidence type="ECO:0000256" key="5">
    <source>
        <dbReference type="ARBA" id="ARBA00023180"/>
    </source>
</evidence>
<feature type="transmembrane region" description="Helical" evidence="6">
    <location>
        <begin position="131"/>
        <end position="155"/>
    </location>
</feature>
<sequence>MNKAVDWYQKKIGAYDLLIWEKAVEIQEQNCNGMRVRNKQESHLKPEFIDVDLVRGSTFSKTKPQHNVVVLLSIGILRVLFLPLFCKWWIQQSSCYIFCGLLFLYFSQILCIGLYYTMAYDDLCSIPVGEIALPCLMLIVLGIVHSQVVSTNYIIPYNGKRSTHLKLLKKRTLSTALLEPAEGGHCKQMLSFVKTKVKQFDNDLDQADRGETESLPKNADCTNSSQNYCASPEFDEDPFWENIQEETCEFSSDDGSEASNASNACAKDSYKNLSATALLPGDNNSVDHINVRIWEDGQWKKCRASLLDIGSIIVKRVQPMHTFSSDYYVLGVVFSVLISLLPLIYRLFQQKKLEDIVESPASAIAIVLGENNINMTIVVALVFLQRLFITAMFFVMLCTAQQTFRKRLLYSKYFTHLTSSRRAKKSLLPHFRLNKVQNIRVWLTLRSYLRRRGPQRSVDVIVSSAFLCFICLLCFVTVQLMHSSDLFVSSLMCCDCVVLMLALALFILHFITTGVKINEKYSCISILLTEQINLHLQVVYLT</sequence>
<keyword evidence="2 6" id="KW-0812">Transmembrane</keyword>
<feature type="transmembrane region" description="Helical" evidence="6">
    <location>
        <begin position="97"/>
        <end position="119"/>
    </location>
</feature>
<feature type="transmembrane region" description="Helical" evidence="6">
    <location>
        <begin position="68"/>
        <end position="90"/>
    </location>
</feature>
<name>A0ABP0GVJ0_CLALP</name>
<dbReference type="PANTHER" id="PTHR12680:SF6">
    <property type="entry name" value="PROTEIN PHTF"/>
    <property type="match status" value="1"/>
</dbReference>